<keyword evidence="3" id="KW-0378">Hydrolase</keyword>
<dbReference type="AlphaFoldDB" id="A0A7R8D2G0"/>
<proteinExistence type="predicted"/>
<evidence type="ECO:0000313" key="4">
    <source>
        <dbReference type="Proteomes" id="UP000675881"/>
    </source>
</evidence>
<feature type="domain" description="Glycosyl-hydrolase family 116 catalytic region" evidence="1">
    <location>
        <begin position="400"/>
        <end position="688"/>
    </location>
</feature>
<dbReference type="PANTHER" id="PTHR12654:SF0">
    <property type="entry name" value="NON-LYSOSOMAL GLUCOSYLCERAMIDASE"/>
    <property type="match status" value="1"/>
</dbReference>
<evidence type="ECO:0000259" key="1">
    <source>
        <dbReference type="Pfam" id="PF04685"/>
    </source>
</evidence>
<name>A0A7R8D2G0_LEPSM</name>
<dbReference type="InterPro" id="IPR008928">
    <property type="entry name" value="6-hairpin_glycosidase_sf"/>
</dbReference>
<dbReference type="SUPFAM" id="SSF48208">
    <property type="entry name" value="Six-hairpin glycosidases"/>
    <property type="match status" value="1"/>
</dbReference>
<accession>A0A7R8D2G0</accession>
<feature type="domain" description="Glycosyl-hydrolase family 116 N-terminal" evidence="2">
    <location>
        <begin position="79"/>
        <end position="358"/>
    </location>
</feature>
<dbReference type="Pfam" id="PF12215">
    <property type="entry name" value="Glyco_hydr_116N"/>
    <property type="match status" value="1"/>
</dbReference>
<dbReference type="Proteomes" id="UP000675881">
    <property type="component" value="Chromosome 7"/>
</dbReference>
<dbReference type="PANTHER" id="PTHR12654">
    <property type="entry name" value="BILE ACID BETA-GLUCOSIDASE-RELATED"/>
    <property type="match status" value="1"/>
</dbReference>
<dbReference type="InterPro" id="IPR006775">
    <property type="entry name" value="GH116_catalytic"/>
</dbReference>
<organism evidence="3 4">
    <name type="scientific">Lepeophtheirus salmonis</name>
    <name type="common">Salmon louse</name>
    <name type="synonym">Caligus salmonis</name>
    <dbReference type="NCBI Taxonomy" id="72036"/>
    <lineage>
        <taxon>Eukaryota</taxon>
        <taxon>Metazoa</taxon>
        <taxon>Ecdysozoa</taxon>
        <taxon>Arthropoda</taxon>
        <taxon>Crustacea</taxon>
        <taxon>Multicrustacea</taxon>
        <taxon>Hexanauplia</taxon>
        <taxon>Copepoda</taxon>
        <taxon>Siphonostomatoida</taxon>
        <taxon>Caligidae</taxon>
        <taxon>Lepeophtheirus</taxon>
    </lineage>
</organism>
<reference evidence="3" key="1">
    <citation type="submission" date="2021-02" db="EMBL/GenBank/DDBJ databases">
        <authorList>
            <person name="Bekaert M."/>
        </authorList>
    </citation>
    <scope>NUCLEOTIDE SEQUENCE</scope>
    <source>
        <strain evidence="3">IoA-00</strain>
    </source>
</reference>
<dbReference type="InterPro" id="IPR024462">
    <property type="entry name" value="GH116_N"/>
</dbReference>
<protein>
    <submittedName>
        <fullName evidence="3">GBA2</fullName>
        <ecNumber evidence="3">3.2.1.45</ecNumber>
    </submittedName>
</protein>
<evidence type="ECO:0000313" key="3">
    <source>
        <dbReference type="EMBL" id="CAF3001293.1"/>
    </source>
</evidence>
<dbReference type="Pfam" id="PF04685">
    <property type="entry name" value="DUF608"/>
    <property type="match status" value="1"/>
</dbReference>
<dbReference type="GO" id="GO:0008422">
    <property type="term" value="F:beta-glucosidase activity"/>
    <property type="evidence" value="ECO:0007669"/>
    <property type="project" value="TreeGrafter"/>
</dbReference>
<sequence length="690" mass="78716">MEQRKKRMMNSSHLLDGVNKETKFFRKKRNQNLRPRPKQFKDLLPLSIRYSSWILECRSKKLKPNIDSFSPWNSQRMYGVPCGGIGSGTIGRGFRGEFTRYQMIPGKYSHYTVNGDAFLLSLEDPKTGESIYQTILGPSPKKILGLPLLLKKMGLVIECEQVSPFVPQDYEDSSLPCVVFLWTVINESSQEYIVRIIHTKQSGIGREKKSSDHIGSYVQRYKNTIQLHQSVKHHHDLRLSYILSGRSSSKNDVVFDFHVFDPKGDGKDVFKPSKDIIQTPPVTSKGSEIGMGISFKIKVGGNDKCTGMRTMLGWDCPEIRFRQGSKLYKRWYTRTVGSERNVSGHNIAERALNKVDVWRKKIEEWQSPVLKDSGLPTWFKSAVFNEMYYLADGDPRIQFGRFAYLEAHEYTLFNSYDVHFYASFALSSLFPGLQASLQADIIDATLNMDSSSSKDLYNGTKSQRNLSNVVPHDLGDPEEDPFCKVNSYMIHNISHWRDLPSNGSKNMLGKLAKNVMNVASIKFDIDGDSLIENSGKPDQTYDSWTMTGKSAYCGGLWIAACAVMTEYAENINVSSEIRLKWEKTYNEALQVYEDKLWTGHFFAFDERSRDGWRREVFNKNHIHTALETIFDYNVMKFRDGTSGAVNGMYYSSGNIDRSSIQSEEMWCGVSYALASLMIREGLVMNGFKNS</sequence>
<dbReference type="GO" id="GO:0004348">
    <property type="term" value="F:glucosylceramidase activity"/>
    <property type="evidence" value="ECO:0007669"/>
    <property type="project" value="UniProtKB-EC"/>
</dbReference>
<dbReference type="OrthoDB" id="730489at2759"/>
<dbReference type="EMBL" id="HG994586">
    <property type="protein sequence ID" value="CAF3001293.1"/>
    <property type="molecule type" value="Genomic_DNA"/>
</dbReference>
<gene>
    <name evidence="3" type="ORF">LSAA_12762</name>
</gene>
<dbReference type="InterPro" id="IPR052566">
    <property type="entry name" value="Non-lysos_glucosylceramidase"/>
</dbReference>
<dbReference type="EC" id="3.2.1.45" evidence="3"/>
<keyword evidence="4" id="KW-1185">Reference proteome</keyword>
<evidence type="ECO:0000259" key="2">
    <source>
        <dbReference type="Pfam" id="PF12215"/>
    </source>
</evidence>
<dbReference type="GO" id="GO:0005975">
    <property type="term" value="P:carbohydrate metabolic process"/>
    <property type="evidence" value="ECO:0007669"/>
    <property type="project" value="InterPro"/>
</dbReference>
<keyword evidence="3" id="KW-0326">Glycosidase</keyword>